<dbReference type="STRING" id="48936.NJ75_03790"/>
<reference evidence="1 2" key="1">
    <citation type="submission" date="2014-10" db="EMBL/GenBank/DDBJ databases">
        <title>Draft genome sequence of Novosphingobium subterraneum DSM 12447.</title>
        <authorList>
            <person name="Gan H.M."/>
            <person name="Gan H.Y."/>
            <person name="Savka M.A."/>
        </authorList>
    </citation>
    <scope>NUCLEOTIDE SEQUENCE [LARGE SCALE GENOMIC DNA]</scope>
    <source>
        <strain evidence="1 2">DSM 12447</strain>
    </source>
</reference>
<accession>A0A0B8ZK96</accession>
<proteinExistence type="predicted"/>
<name>A0A0B8ZK96_9SPHN</name>
<organism evidence="1 2">
    <name type="scientific">Novosphingobium subterraneum</name>
    <dbReference type="NCBI Taxonomy" id="48936"/>
    <lineage>
        <taxon>Bacteria</taxon>
        <taxon>Pseudomonadati</taxon>
        <taxon>Pseudomonadota</taxon>
        <taxon>Alphaproteobacteria</taxon>
        <taxon>Sphingomonadales</taxon>
        <taxon>Sphingomonadaceae</taxon>
        <taxon>Novosphingobium</taxon>
    </lineage>
</organism>
<dbReference type="EMBL" id="JRVC01000022">
    <property type="protein sequence ID" value="KHS43480.1"/>
    <property type="molecule type" value="Genomic_DNA"/>
</dbReference>
<keyword evidence="2" id="KW-1185">Reference proteome</keyword>
<protein>
    <submittedName>
        <fullName evidence="1">Uncharacterized protein</fullName>
    </submittedName>
</protein>
<dbReference type="AlphaFoldDB" id="A0A0B8ZK96"/>
<dbReference type="Proteomes" id="UP000031338">
    <property type="component" value="Unassembled WGS sequence"/>
</dbReference>
<evidence type="ECO:0000313" key="2">
    <source>
        <dbReference type="Proteomes" id="UP000031338"/>
    </source>
</evidence>
<sequence length="97" mass="10732">MAAKRRFHITALWHDPEAELPRVFHQRLDQFARHPATADFGGHQSMVGHHHVTVPLIRQPPDCVAAFDLGVVFPARALIEMSDADVGHCASCPFVTA</sequence>
<comment type="caution">
    <text evidence="1">The sequence shown here is derived from an EMBL/GenBank/DDBJ whole genome shotgun (WGS) entry which is preliminary data.</text>
</comment>
<gene>
    <name evidence="1" type="ORF">NJ75_03790</name>
</gene>
<evidence type="ECO:0000313" key="1">
    <source>
        <dbReference type="EMBL" id="KHS43480.1"/>
    </source>
</evidence>